<organism evidence="2 3">
    <name type="scientific">Bosea spartocytisi</name>
    <dbReference type="NCBI Taxonomy" id="2773451"/>
    <lineage>
        <taxon>Bacteria</taxon>
        <taxon>Pseudomonadati</taxon>
        <taxon>Pseudomonadota</taxon>
        <taxon>Alphaproteobacteria</taxon>
        <taxon>Hyphomicrobiales</taxon>
        <taxon>Boseaceae</taxon>
        <taxon>Bosea</taxon>
    </lineage>
</organism>
<dbReference type="EMBL" id="JACXWY010000002">
    <property type="protein sequence ID" value="MBD3844740.1"/>
    <property type="molecule type" value="Genomic_DNA"/>
</dbReference>
<sequence length="96" mass="10418">MPLLRRIARKDHPVIAFTLDGAPCEGRAGDTLLSAILNRTESLRRTEFTGEPRAGFCQMGACQDCWVATETGERLRACTTPLQPGMNIVTGTARVA</sequence>
<dbReference type="InterPro" id="IPR036010">
    <property type="entry name" value="2Fe-2S_ferredoxin-like_sf"/>
</dbReference>
<dbReference type="GO" id="GO:0051536">
    <property type="term" value="F:iron-sulfur cluster binding"/>
    <property type="evidence" value="ECO:0007669"/>
    <property type="project" value="InterPro"/>
</dbReference>
<keyword evidence="3" id="KW-1185">Reference proteome</keyword>
<dbReference type="SUPFAM" id="SSF54292">
    <property type="entry name" value="2Fe-2S ferredoxin-like"/>
    <property type="match status" value="1"/>
</dbReference>
<dbReference type="Gene3D" id="3.10.20.440">
    <property type="entry name" value="2Fe-2S iron-sulphur cluster binding domain, sarcosine oxidase, alpha subunit, N-terminal domain"/>
    <property type="match status" value="1"/>
</dbReference>
<dbReference type="Proteomes" id="UP000619295">
    <property type="component" value="Unassembled WGS sequence"/>
</dbReference>
<dbReference type="GO" id="GO:0016491">
    <property type="term" value="F:oxidoreductase activity"/>
    <property type="evidence" value="ECO:0007669"/>
    <property type="project" value="UniProtKB-KW"/>
</dbReference>
<name>A0A927E6T8_9HYPH</name>
<dbReference type="RefSeq" id="WP_142020668.1">
    <property type="nucleotide sequence ID" value="NZ_JACXWY010000002.1"/>
</dbReference>
<comment type="caution">
    <text evidence="2">The sequence shown here is derived from an EMBL/GenBank/DDBJ whole genome shotgun (WGS) entry which is preliminary data.</text>
</comment>
<evidence type="ECO:0000313" key="3">
    <source>
        <dbReference type="Proteomes" id="UP000619295"/>
    </source>
</evidence>
<dbReference type="Pfam" id="PF13510">
    <property type="entry name" value="Fer2_4"/>
    <property type="match status" value="1"/>
</dbReference>
<gene>
    <name evidence="2" type="ORF">IED13_03450</name>
</gene>
<evidence type="ECO:0000313" key="2">
    <source>
        <dbReference type="EMBL" id="MBD3844740.1"/>
    </source>
</evidence>
<protein>
    <submittedName>
        <fullName evidence="2">(2Fe-2S)-binding protein</fullName>
    </submittedName>
</protein>
<evidence type="ECO:0000256" key="1">
    <source>
        <dbReference type="ARBA" id="ARBA00023002"/>
    </source>
</evidence>
<proteinExistence type="predicted"/>
<dbReference type="AlphaFoldDB" id="A0A927E6T8"/>
<dbReference type="InterPro" id="IPR042204">
    <property type="entry name" value="2Fe-2S-bd_N"/>
</dbReference>
<accession>A0A927E6T8</accession>
<reference evidence="2" key="1">
    <citation type="submission" date="2020-09" db="EMBL/GenBank/DDBJ databases">
        <title>Bosea spartocytisi sp. nov. a root nodule endophyte of Spartocytisus supranubius in the high mountain ecosystem fo the Teide National Park (Canary Islands, Spain).</title>
        <authorList>
            <person name="Pulido-Suarez L."/>
            <person name="Peix A."/>
            <person name="Igual J.M."/>
            <person name="Socas-Perez N."/>
            <person name="Velazquez E."/>
            <person name="Flores-Felix J.D."/>
            <person name="Leon-Barrios M."/>
        </authorList>
    </citation>
    <scope>NUCLEOTIDE SEQUENCE</scope>
    <source>
        <strain evidence="2">SSUT16</strain>
    </source>
</reference>
<keyword evidence="1" id="KW-0560">Oxidoreductase</keyword>